<gene>
    <name evidence="1" type="ORF">B5807_09473</name>
</gene>
<dbReference type="EMBL" id="KZ107853">
    <property type="protein sequence ID" value="OSS45837.1"/>
    <property type="molecule type" value="Genomic_DNA"/>
</dbReference>
<dbReference type="InParanoid" id="A0A1Y2LRI5"/>
<organism evidence="1 2">
    <name type="scientific">Epicoccum nigrum</name>
    <name type="common">Soil fungus</name>
    <name type="synonym">Epicoccum purpurascens</name>
    <dbReference type="NCBI Taxonomy" id="105696"/>
    <lineage>
        <taxon>Eukaryota</taxon>
        <taxon>Fungi</taxon>
        <taxon>Dikarya</taxon>
        <taxon>Ascomycota</taxon>
        <taxon>Pezizomycotina</taxon>
        <taxon>Dothideomycetes</taxon>
        <taxon>Pleosporomycetidae</taxon>
        <taxon>Pleosporales</taxon>
        <taxon>Pleosporineae</taxon>
        <taxon>Didymellaceae</taxon>
        <taxon>Epicoccum</taxon>
    </lineage>
</organism>
<name>A0A1Y2LRI5_EPING</name>
<reference evidence="1 2" key="1">
    <citation type="journal article" date="2017" name="Genome Announc.">
        <title>Genome sequence of the saprophytic ascomycete Epicoccum nigrum ICMP 19927 strain isolated from New Zealand.</title>
        <authorList>
            <person name="Fokin M."/>
            <person name="Fleetwood D."/>
            <person name="Weir B.S."/>
            <person name="Villas-Boas S.G."/>
        </authorList>
    </citation>
    <scope>NUCLEOTIDE SEQUENCE [LARGE SCALE GENOMIC DNA]</scope>
    <source>
        <strain evidence="1 2">ICMP 19927</strain>
    </source>
</reference>
<evidence type="ECO:0000313" key="1">
    <source>
        <dbReference type="EMBL" id="OSS45837.1"/>
    </source>
</evidence>
<proteinExistence type="predicted"/>
<accession>A0A1Y2LRI5</accession>
<keyword evidence="2" id="KW-1185">Reference proteome</keyword>
<sequence>MHSRFCDTVGQECGLIMMSLSHVEDAPEPQTTRVAHFSHPSHELSMAAVRIVAACDLGGWDRGEAQQGCSSLVPAPAVKTVNNTQIHVCWAPLHFLQFS</sequence>
<protein>
    <submittedName>
        <fullName evidence="1">Uncharacterized protein</fullName>
    </submittedName>
</protein>
<dbReference type="Proteomes" id="UP000193240">
    <property type="component" value="Unassembled WGS sequence"/>
</dbReference>
<dbReference type="AlphaFoldDB" id="A0A1Y2LRI5"/>
<evidence type="ECO:0000313" key="2">
    <source>
        <dbReference type="Proteomes" id="UP000193240"/>
    </source>
</evidence>